<evidence type="ECO:0000256" key="2">
    <source>
        <dbReference type="ARBA" id="ARBA00023125"/>
    </source>
</evidence>
<dbReference type="SMART" id="SM00895">
    <property type="entry name" value="FCD"/>
    <property type="match status" value="1"/>
</dbReference>
<reference evidence="5 6" key="1">
    <citation type="submission" date="2023-09" db="EMBL/GenBank/DDBJ databases">
        <authorList>
            <person name="Rey-Velasco X."/>
        </authorList>
    </citation>
    <scope>NUCLEOTIDE SEQUENCE [LARGE SCALE GENOMIC DNA]</scope>
    <source>
        <strain evidence="5 6">F158</strain>
    </source>
</reference>
<sequence>MSFETTTHISARAPIPRRASVSDQIRELLRQRIVSLELEPGQSLSRTDLAAYYEVSQTPIRDAMLRLEAEGLLRIFPQARTLVSLIDVDHARETQFLRLSLELEVARTLCERPGQAPIEALTGIVDEMEAAAGASDMTRFTQDDARFHRTLFAATAKDALWDLVVERSGHIDRLRKLNLPDPGKIERILASHRQIVSGLAAQDVEETTGAVRLHLGETLALADQIVAAHPDYFRTDSPPAP</sequence>
<dbReference type="InterPro" id="IPR000524">
    <property type="entry name" value="Tscrpt_reg_HTH_GntR"/>
</dbReference>
<dbReference type="Gene3D" id="1.10.10.10">
    <property type="entry name" value="Winged helix-like DNA-binding domain superfamily/Winged helix DNA-binding domain"/>
    <property type="match status" value="1"/>
</dbReference>
<dbReference type="SMART" id="SM00345">
    <property type="entry name" value="HTH_GNTR"/>
    <property type="match status" value="1"/>
</dbReference>
<dbReference type="InterPro" id="IPR011711">
    <property type="entry name" value="GntR_C"/>
</dbReference>
<evidence type="ECO:0000259" key="4">
    <source>
        <dbReference type="PROSITE" id="PS50949"/>
    </source>
</evidence>
<dbReference type="SUPFAM" id="SSF46785">
    <property type="entry name" value="Winged helix' DNA-binding domain"/>
    <property type="match status" value="1"/>
</dbReference>
<feature type="domain" description="HTH gntR-type" evidence="4">
    <location>
        <begin position="19"/>
        <end position="86"/>
    </location>
</feature>
<keyword evidence="3" id="KW-0804">Transcription</keyword>
<dbReference type="InterPro" id="IPR008920">
    <property type="entry name" value="TF_FadR/GntR_C"/>
</dbReference>
<dbReference type="Gene3D" id="1.20.120.530">
    <property type="entry name" value="GntR ligand-binding domain-like"/>
    <property type="match status" value="1"/>
</dbReference>
<dbReference type="Pfam" id="PF00392">
    <property type="entry name" value="GntR"/>
    <property type="match status" value="1"/>
</dbReference>
<dbReference type="CDD" id="cd07377">
    <property type="entry name" value="WHTH_GntR"/>
    <property type="match status" value="1"/>
</dbReference>
<dbReference type="Pfam" id="PF07729">
    <property type="entry name" value="FCD"/>
    <property type="match status" value="1"/>
</dbReference>
<dbReference type="PROSITE" id="PS50949">
    <property type="entry name" value="HTH_GNTR"/>
    <property type="match status" value="1"/>
</dbReference>
<dbReference type="Proteomes" id="UP001265259">
    <property type="component" value="Unassembled WGS sequence"/>
</dbReference>
<evidence type="ECO:0000256" key="3">
    <source>
        <dbReference type="ARBA" id="ARBA00023163"/>
    </source>
</evidence>
<dbReference type="RefSeq" id="WP_311691525.1">
    <property type="nucleotide sequence ID" value="NZ_JAVRHL010000003.1"/>
</dbReference>
<name>A0ABU3DHJ8_9RHOB</name>
<dbReference type="InterPro" id="IPR036388">
    <property type="entry name" value="WH-like_DNA-bd_sf"/>
</dbReference>
<dbReference type="PANTHER" id="PTHR43537:SF45">
    <property type="entry name" value="GNTR FAMILY REGULATORY PROTEIN"/>
    <property type="match status" value="1"/>
</dbReference>
<evidence type="ECO:0000256" key="1">
    <source>
        <dbReference type="ARBA" id="ARBA00023015"/>
    </source>
</evidence>
<dbReference type="PANTHER" id="PTHR43537">
    <property type="entry name" value="TRANSCRIPTIONAL REGULATOR, GNTR FAMILY"/>
    <property type="match status" value="1"/>
</dbReference>
<keyword evidence="1" id="KW-0805">Transcription regulation</keyword>
<organism evidence="5 6">
    <name type="scientific">Tropicimonas omnivorans</name>
    <dbReference type="NCBI Taxonomy" id="3075590"/>
    <lineage>
        <taxon>Bacteria</taxon>
        <taxon>Pseudomonadati</taxon>
        <taxon>Pseudomonadota</taxon>
        <taxon>Alphaproteobacteria</taxon>
        <taxon>Rhodobacterales</taxon>
        <taxon>Roseobacteraceae</taxon>
        <taxon>Tropicimonas</taxon>
    </lineage>
</organism>
<evidence type="ECO:0000313" key="6">
    <source>
        <dbReference type="Proteomes" id="UP001265259"/>
    </source>
</evidence>
<keyword evidence="6" id="KW-1185">Reference proteome</keyword>
<protein>
    <submittedName>
        <fullName evidence="5">GntR family transcriptional regulator</fullName>
    </submittedName>
</protein>
<evidence type="ECO:0000313" key="5">
    <source>
        <dbReference type="EMBL" id="MDT0683198.1"/>
    </source>
</evidence>
<dbReference type="EMBL" id="JAVRHL010000003">
    <property type="protein sequence ID" value="MDT0683198.1"/>
    <property type="molecule type" value="Genomic_DNA"/>
</dbReference>
<dbReference type="InterPro" id="IPR036390">
    <property type="entry name" value="WH_DNA-bd_sf"/>
</dbReference>
<keyword evidence="2" id="KW-0238">DNA-binding</keyword>
<accession>A0ABU3DHJ8</accession>
<proteinExistence type="predicted"/>
<comment type="caution">
    <text evidence="5">The sequence shown here is derived from an EMBL/GenBank/DDBJ whole genome shotgun (WGS) entry which is preliminary data.</text>
</comment>
<gene>
    <name evidence="5" type="ORF">RM543_10910</name>
</gene>
<dbReference type="SUPFAM" id="SSF48008">
    <property type="entry name" value="GntR ligand-binding domain-like"/>
    <property type="match status" value="1"/>
</dbReference>